<evidence type="ECO:0000256" key="4">
    <source>
        <dbReference type="ARBA" id="ARBA00022679"/>
    </source>
</evidence>
<name>A0A939NPZ9_KLEPN</name>
<dbReference type="PANTHER" id="PTHR30576:SF4">
    <property type="entry name" value="UNDECAPRENYL-PHOSPHATE GALACTOSE PHOSPHOTRANSFERASE"/>
    <property type="match status" value="1"/>
</dbReference>
<comment type="caution">
    <text evidence="9">The sequence shown here is derived from an EMBL/GenBank/DDBJ whole genome shotgun (WGS) entry which is preliminary data.</text>
</comment>
<keyword evidence="7" id="KW-0472">Membrane</keyword>
<dbReference type="Proteomes" id="UP000664002">
    <property type="component" value="Unassembled WGS sequence"/>
</dbReference>
<dbReference type="GO" id="GO:0016780">
    <property type="term" value="F:phosphotransferase activity, for other substituted phosphate groups"/>
    <property type="evidence" value="ECO:0007669"/>
    <property type="project" value="TreeGrafter"/>
</dbReference>
<organism evidence="9 10">
    <name type="scientific">Klebsiella pneumoniae</name>
    <dbReference type="NCBI Taxonomy" id="573"/>
    <lineage>
        <taxon>Bacteria</taxon>
        <taxon>Pseudomonadati</taxon>
        <taxon>Pseudomonadota</taxon>
        <taxon>Gammaproteobacteria</taxon>
        <taxon>Enterobacterales</taxon>
        <taxon>Enterobacteriaceae</taxon>
        <taxon>Klebsiella/Raoultella group</taxon>
        <taxon>Klebsiella</taxon>
        <taxon>Klebsiella pneumoniae complex</taxon>
    </lineage>
</organism>
<dbReference type="AlphaFoldDB" id="A0A939NPZ9"/>
<gene>
    <name evidence="9" type="ORF">J4730_04130</name>
</gene>
<evidence type="ECO:0000256" key="7">
    <source>
        <dbReference type="ARBA" id="ARBA00023136"/>
    </source>
</evidence>
<reference evidence="9" key="1">
    <citation type="submission" date="2021-03" db="EMBL/GenBank/DDBJ databases">
        <title>Molecular epidemiology and mechanisms of colistin and carbapenem resistance in Enterobacteriaceae from clinical isolates, the environment and porcine samples in Pretoria, South Africa.</title>
        <authorList>
            <person name="Bogoshi D."/>
            <person name="Mbelle N.M."/>
            <person name="Naidoo V."/>
            <person name="Osei Sekyere J."/>
        </authorList>
    </citation>
    <scope>NUCLEOTIDE SEQUENCE</scope>
    <source>
        <strain evidence="9">C027</strain>
    </source>
</reference>
<sequence length="77" mass="9157">MTGLWQVSGRSDVDYETRVYLDAWYVKNWSMWNDIAILFKTIGVVLKKMVHTKSIVPTLFERNNIRNKERNYSDKVS</sequence>
<evidence type="ECO:0000256" key="6">
    <source>
        <dbReference type="ARBA" id="ARBA00022989"/>
    </source>
</evidence>
<evidence type="ECO:0000313" key="10">
    <source>
        <dbReference type="Proteomes" id="UP000664002"/>
    </source>
</evidence>
<comment type="similarity">
    <text evidence="2">Belongs to the bacterial sugar transferase family.</text>
</comment>
<keyword evidence="5" id="KW-0812">Transmembrane</keyword>
<comment type="subcellular location">
    <subcellularLocation>
        <location evidence="1">Cell membrane</location>
    </subcellularLocation>
</comment>
<dbReference type="EMBL" id="JAGETM010000002">
    <property type="protein sequence ID" value="MBO1997187.1"/>
    <property type="molecule type" value="Genomic_DNA"/>
</dbReference>
<dbReference type="Pfam" id="PF02397">
    <property type="entry name" value="Bac_transf"/>
    <property type="match status" value="1"/>
</dbReference>
<dbReference type="InterPro" id="IPR003362">
    <property type="entry name" value="Bact_transf"/>
</dbReference>
<proteinExistence type="inferred from homology"/>
<dbReference type="PANTHER" id="PTHR30576">
    <property type="entry name" value="COLANIC BIOSYNTHESIS UDP-GLUCOSE LIPID CARRIER TRANSFERASE"/>
    <property type="match status" value="1"/>
</dbReference>
<keyword evidence="4 9" id="KW-0808">Transferase</keyword>
<evidence type="ECO:0000256" key="5">
    <source>
        <dbReference type="ARBA" id="ARBA00022692"/>
    </source>
</evidence>
<evidence type="ECO:0000259" key="8">
    <source>
        <dbReference type="Pfam" id="PF02397"/>
    </source>
</evidence>
<keyword evidence="6" id="KW-1133">Transmembrane helix</keyword>
<evidence type="ECO:0000256" key="3">
    <source>
        <dbReference type="ARBA" id="ARBA00022475"/>
    </source>
</evidence>
<evidence type="ECO:0000313" key="9">
    <source>
        <dbReference type="EMBL" id="MBO1997187.1"/>
    </source>
</evidence>
<feature type="domain" description="Bacterial sugar transferase" evidence="8">
    <location>
        <begin position="1"/>
        <end position="47"/>
    </location>
</feature>
<dbReference type="GO" id="GO:0005886">
    <property type="term" value="C:plasma membrane"/>
    <property type="evidence" value="ECO:0007669"/>
    <property type="project" value="UniProtKB-SubCell"/>
</dbReference>
<evidence type="ECO:0000256" key="1">
    <source>
        <dbReference type="ARBA" id="ARBA00004236"/>
    </source>
</evidence>
<accession>A0A939NPZ9</accession>
<protein>
    <submittedName>
        <fullName evidence="9">Sugar transferase</fullName>
    </submittedName>
</protein>
<evidence type="ECO:0000256" key="2">
    <source>
        <dbReference type="ARBA" id="ARBA00006464"/>
    </source>
</evidence>
<keyword evidence="3" id="KW-1003">Cell membrane</keyword>